<feature type="region of interest" description="Disordered" evidence="1">
    <location>
        <begin position="41"/>
        <end position="72"/>
    </location>
</feature>
<accession>A0ABR3AZG2</accession>
<feature type="non-terminal residue" evidence="2">
    <location>
        <position position="255"/>
    </location>
</feature>
<organism evidence="2 3">
    <name type="scientific">Phycomyces blakesleeanus</name>
    <dbReference type="NCBI Taxonomy" id="4837"/>
    <lineage>
        <taxon>Eukaryota</taxon>
        <taxon>Fungi</taxon>
        <taxon>Fungi incertae sedis</taxon>
        <taxon>Mucoromycota</taxon>
        <taxon>Mucoromycotina</taxon>
        <taxon>Mucoromycetes</taxon>
        <taxon>Mucorales</taxon>
        <taxon>Phycomycetaceae</taxon>
        <taxon>Phycomyces</taxon>
    </lineage>
</organism>
<proteinExistence type="predicted"/>
<comment type="caution">
    <text evidence="2">The sequence shown here is derived from an EMBL/GenBank/DDBJ whole genome shotgun (WGS) entry which is preliminary data.</text>
</comment>
<evidence type="ECO:0000313" key="2">
    <source>
        <dbReference type="EMBL" id="KAL0086277.1"/>
    </source>
</evidence>
<evidence type="ECO:0000313" key="3">
    <source>
        <dbReference type="Proteomes" id="UP001448207"/>
    </source>
</evidence>
<evidence type="ECO:0000256" key="1">
    <source>
        <dbReference type="SAM" id="MobiDB-lite"/>
    </source>
</evidence>
<name>A0ABR3AZG2_PHYBL</name>
<reference evidence="2 3" key="1">
    <citation type="submission" date="2024-04" db="EMBL/GenBank/DDBJ databases">
        <title>Symmetric and asymmetric DNA N6-adenine methylation regulates different biological responses in Mucorales.</title>
        <authorList>
            <consortium name="Lawrence Berkeley National Laboratory"/>
            <person name="Lax C."/>
            <person name="Mondo S.J."/>
            <person name="Osorio-Concepcion M."/>
            <person name="Muszewska A."/>
            <person name="Corrochano-Luque M."/>
            <person name="Gutierrez G."/>
            <person name="Riley R."/>
            <person name="Lipzen A."/>
            <person name="Guo J."/>
            <person name="Hundley H."/>
            <person name="Amirebrahimi M."/>
            <person name="Ng V."/>
            <person name="Lorenzo-Gutierrez D."/>
            <person name="Binder U."/>
            <person name="Yang J."/>
            <person name="Song Y."/>
            <person name="Canovas D."/>
            <person name="Navarro E."/>
            <person name="Freitag M."/>
            <person name="Gabaldon T."/>
            <person name="Grigoriev I.V."/>
            <person name="Corrochano L.M."/>
            <person name="Nicolas F.E."/>
            <person name="Garre V."/>
        </authorList>
    </citation>
    <scope>NUCLEOTIDE SEQUENCE [LARGE SCALE GENOMIC DNA]</scope>
    <source>
        <strain evidence="2 3">L51</strain>
    </source>
</reference>
<dbReference type="PROSITE" id="PS50096">
    <property type="entry name" value="IQ"/>
    <property type="match status" value="1"/>
</dbReference>
<feature type="non-terminal residue" evidence="2">
    <location>
        <position position="1"/>
    </location>
</feature>
<sequence length="255" mass="29736">QALIKRYPDGSQEIIVPQTLTPDQERYQFPPRSRFLKKLANKTSKQYQHQQQKQIQHQNQNQHQHQHRHQHQINHTSSFDLQPRIEKNRAVAHWITEIERSKALLQSSCSAVSQPQQSPHLFSSAILSTPARAVSSNTNLLPPDDSVRTHYVRCNLLQTTFSPQHSPQVAASDIQEFWRGYQERARVMRRHSITLPPQPSSSGLGPILGMINIVRALQNSLKEQEQKSKIRIAHLEKTLREEQQWRQDTERRQQQ</sequence>
<keyword evidence="3" id="KW-1185">Reference proteome</keyword>
<dbReference type="EMBL" id="JBCLYO010000008">
    <property type="protein sequence ID" value="KAL0086277.1"/>
    <property type="molecule type" value="Genomic_DNA"/>
</dbReference>
<gene>
    <name evidence="2" type="ORF">J3Q64DRAFT_1618064</name>
</gene>
<protein>
    <submittedName>
        <fullName evidence="2">Uncharacterized protein</fullName>
    </submittedName>
</protein>
<dbReference type="Proteomes" id="UP001448207">
    <property type="component" value="Unassembled WGS sequence"/>
</dbReference>
<feature type="compositionally biased region" description="Low complexity" evidence="1">
    <location>
        <begin position="46"/>
        <end position="63"/>
    </location>
</feature>